<evidence type="ECO:0000313" key="1">
    <source>
        <dbReference type="EMBL" id="KAK1623401.1"/>
    </source>
</evidence>
<proteinExistence type="predicted"/>
<evidence type="ECO:0000313" key="2">
    <source>
        <dbReference type="Proteomes" id="UP001243989"/>
    </source>
</evidence>
<name>A0AAJ0E9A6_9PEZI</name>
<comment type="caution">
    <text evidence="1">The sequence shown here is derived from an EMBL/GenBank/DDBJ whole genome shotgun (WGS) entry which is preliminary data.</text>
</comment>
<dbReference type="GeneID" id="85480463"/>
<sequence>MEGYSRSLKIPVSRGTSVLTGRLFNLNFGGNCPKYPRGWVSHKFAQRMKIRPDSYFQAIIICIKQNSCHNSDLGVPYEARRHVFGYSHRVTLDTLCNLGWISSNGEIADYETSMRNAVQDLREDYDDNNMPSGKGAAALAADLPKVQLVLQIVPKGNYVFNLSLGAAGLPETVLWSSLERDSASISYPSTQSPQASGLHNVPVTVRSIS</sequence>
<dbReference type="RefSeq" id="XP_060439396.1">
    <property type="nucleotide sequence ID" value="XM_060595601.1"/>
</dbReference>
<keyword evidence="2" id="KW-1185">Reference proteome</keyword>
<organism evidence="1 2">
    <name type="scientific">Colletotrichum phormii</name>
    <dbReference type="NCBI Taxonomy" id="359342"/>
    <lineage>
        <taxon>Eukaryota</taxon>
        <taxon>Fungi</taxon>
        <taxon>Dikarya</taxon>
        <taxon>Ascomycota</taxon>
        <taxon>Pezizomycotina</taxon>
        <taxon>Sordariomycetes</taxon>
        <taxon>Hypocreomycetidae</taxon>
        <taxon>Glomerellales</taxon>
        <taxon>Glomerellaceae</taxon>
        <taxon>Colletotrichum</taxon>
        <taxon>Colletotrichum acutatum species complex</taxon>
    </lineage>
</organism>
<dbReference type="Proteomes" id="UP001243989">
    <property type="component" value="Unassembled WGS sequence"/>
</dbReference>
<accession>A0AAJ0E9A6</accession>
<dbReference type="EMBL" id="JAHMHQ010000029">
    <property type="protein sequence ID" value="KAK1623401.1"/>
    <property type="molecule type" value="Genomic_DNA"/>
</dbReference>
<reference evidence="1" key="1">
    <citation type="submission" date="2021-06" db="EMBL/GenBank/DDBJ databases">
        <title>Comparative genomics, transcriptomics and evolutionary studies reveal genomic signatures of adaptation to plant cell wall in hemibiotrophic fungi.</title>
        <authorList>
            <consortium name="DOE Joint Genome Institute"/>
            <person name="Baroncelli R."/>
            <person name="Diaz J.F."/>
            <person name="Benocci T."/>
            <person name="Peng M."/>
            <person name="Battaglia E."/>
            <person name="Haridas S."/>
            <person name="Andreopoulos W."/>
            <person name="Labutti K."/>
            <person name="Pangilinan J."/>
            <person name="Floch G.L."/>
            <person name="Makela M.R."/>
            <person name="Henrissat B."/>
            <person name="Grigoriev I.V."/>
            <person name="Crouch J.A."/>
            <person name="De Vries R.P."/>
            <person name="Sukno S.A."/>
            <person name="Thon M.R."/>
        </authorList>
    </citation>
    <scope>NUCLEOTIDE SEQUENCE</scope>
    <source>
        <strain evidence="1">CBS 102054</strain>
    </source>
</reference>
<gene>
    <name evidence="1" type="ORF">BDP81DRAFT_503672</name>
</gene>
<dbReference type="AlphaFoldDB" id="A0AAJ0E9A6"/>
<protein>
    <submittedName>
        <fullName evidence="1">Uncharacterized protein</fullName>
    </submittedName>
</protein>